<evidence type="ECO:0000313" key="7">
    <source>
        <dbReference type="EMBL" id="AOW03297.1"/>
    </source>
</evidence>
<feature type="compositionally biased region" description="Basic and acidic residues" evidence="5">
    <location>
        <begin position="534"/>
        <end position="546"/>
    </location>
</feature>
<dbReference type="GO" id="GO:0006397">
    <property type="term" value="P:mRNA processing"/>
    <property type="evidence" value="ECO:0007669"/>
    <property type="project" value="UniProtKB-KW"/>
</dbReference>
<dbReference type="Pfam" id="PF10996">
    <property type="entry name" value="Beta-Casp"/>
    <property type="match status" value="1"/>
</dbReference>
<keyword evidence="4" id="KW-0694">RNA-binding</keyword>
<evidence type="ECO:0000256" key="1">
    <source>
        <dbReference type="ARBA" id="ARBA00004123"/>
    </source>
</evidence>
<dbReference type="EMBL" id="CP017555">
    <property type="protein sequence ID" value="AOW03297.1"/>
    <property type="molecule type" value="Genomic_DNA"/>
</dbReference>
<evidence type="ECO:0000259" key="6">
    <source>
        <dbReference type="SMART" id="SM01027"/>
    </source>
</evidence>
<name>A0A1D8NCF2_YARLL</name>
<evidence type="ECO:0000313" key="8">
    <source>
        <dbReference type="EMBL" id="RDW24756.1"/>
    </source>
</evidence>
<dbReference type="EMBL" id="KZ859022">
    <property type="protein sequence ID" value="RDW24756.1"/>
    <property type="molecule type" value="Genomic_DNA"/>
</dbReference>
<dbReference type="KEGG" id="yli:2909629"/>
<dbReference type="SMART" id="SM01027">
    <property type="entry name" value="Beta-Casp"/>
    <property type="match status" value="1"/>
</dbReference>
<reference evidence="8 10" key="2">
    <citation type="submission" date="2018-07" db="EMBL/GenBank/DDBJ databases">
        <title>Draft Genome Assemblies for Five Robust Yarrowia lipolytica Strains Exhibiting High Lipid Production and Pentose Sugar Utilization and Sugar Alcohol Secretion from Undetoxified Lignocellulosic Biomass Hydrolysates.</title>
        <authorList>
            <consortium name="DOE Joint Genome Institute"/>
            <person name="Walker C."/>
            <person name="Ryu S."/>
            <person name="Na H."/>
            <person name="Zane M."/>
            <person name="LaButti K."/>
            <person name="Lipzen A."/>
            <person name="Haridas S."/>
            <person name="Barry K."/>
            <person name="Grigoriev I.V."/>
            <person name="Quarterman J."/>
            <person name="Slininger P."/>
            <person name="Dien B."/>
            <person name="Trinh C.T."/>
        </authorList>
    </citation>
    <scope>NUCLEOTIDE SEQUENCE [LARGE SCALE GENOMIC DNA]</scope>
    <source>
        <strain evidence="8 10">YB392</strain>
    </source>
</reference>
<evidence type="ECO:0000256" key="3">
    <source>
        <dbReference type="ARBA" id="ARBA00023242"/>
    </source>
</evidence>
<dbReference type="PANTHER" id="PTHR45922">
    <property type="entry name" value="CLEAVAGE AND POLYADENYLATION SPECIFICITY FACTOR SUBUNIT 2"/>
    <property type="match status" value="1"/>
</dbReference>
<dbReference type="Pfam" id="PF13299">
    <property type="entry name" value="CPSF100_C"/>
    <property type="match status" value="1"/>
</dbReference>
<dbReference type="Gene3D" id="3.60.15.10">
    <property type="entry name" value="Ribonuclease Z/Hydroxyacylglutathione hydrolase-like"/>
    <property type="match status" value="1"/>
</dbReference>
<dbReference type="GeneID" id="2909629"/>
<dbReference type="PANTHER" id="PTHR45922:SF1">
    <property type="entry name" value="CLEAVAGE AND POLYADENYLATION SPECIFICITY FACTOR SUBUNIT 2"/>
    <property type="match status" value="1"/>
</dbReference>
<feature type="region of interest" description="Disordered" evidence="5">
    <location>
        <begin position="534"/>
        <end position="569"/>
    </location>
</feature>
<dbReference type="InterPro" id="IPR025069">
    <property type="entry name" value="Cpsf2_C"/>
</dbReference>
<dbReference type="OrthoDB" id="64353at2759"/>
<dbReference type="Pfam" id="PF16661">
    <property type="entry name" value="Lactamase_B_6"/>
    <property type="match status" value="1"/>
</dbReference>
<dbReference type="InterPro" id="IPR022712">
    <property type="entry name" value="Beta_Casp"/>
</dbReference>
<organism evidence="7 9">
    <name type="scientific">Yarrowia lipolytica</name>
    <name type="common">Candida lipolytica</name>
    <dbReference type="NCBI Taxonomy" id="4952"/>
    <lineage>
        <taxon>Eukaryota</taxon>
        <taxon>Fungi</taxon>
        <taxon>Dikarya</taxon>
        <taxon>Ascomycota</taxon>
        <taxon>Saccharomycotina</taxon>
        <taxon>Dipodascomycetes</taxon>
        <taxon>Dipodascales</taxon>
        <taxon>Dipodascales incertae sedis</taxon>
        <taxon>Yarrowia</taxon>
    </lineage>
</organism>
<evidence type="ECO:0000256" key="2">
    <source>
        <dbReference type="ARBA" id="ARBA00022664"/>
    </source>
</evidence>
<dbReference type="VEuPathDB" id="FungiDB:YALI0_C23232g"/>
<protein>
    <recommendedName>
        <fullName evidence="4">Cleavage and polyadenylation specificity factor subunit 2</fullName>
    </recommendedName>
    <alternativeName>
        <fullName evidence="4">Cleavage and polyadenylation specificity factor 100 kDa subunit</fullName>
    </alternativeName>
</protein>
<dbReference type="SUPFAM" id="SSF56281">
    <property type="entry name" value="Metallo-hydrolase/oxidoreductase"/>
    <property type="match status" value="1"/>
</dbReference>
<dbReference type="GO" id="GO:0003723">
    <property type="term" value="F:RNA binding"/>
    <property type="evidence" value="ECO:0007669"/>
    <property type="project" value="UniProtKB-KW"/>
</dbReference>
<evidence type="ECO:0000256" key="4">
    <source>
        <dbReference type="RuleBase" id="RU365006"/>
    </source>
</evidence>
<evidence type="ECO:0000313" key="9">
    <source>
        <dbReference type="Proteomes" id="UP000182444"/>
    </source>
</evidence>
<evidence type="ECO:0000256" key="5">
    <source>
        <dbReference type="SAM" id="MobiDB-lite"/>
    </source>
</evidence>
<sequence length="799" mass="88807">MLNLEPIGKSTLLSFGETRVLIDFALDSQEAAERGDSFFETLNLVLFTHANAAHLGAYALACKLYPALAAVPAYGTLPVINMGRIATLEAYRSQGLLSSEHITATEIEIIFDNITSIKYLQPIGIGVRSKGEVATTATEDGNSTELTTTQVTTHETLTITAFNSGHSLGGTIWRLQHQQDNVVYAVDWNHAKDSHLSGAAFLQKGGQIVSALHRPTVMVCGSQTGLRLKRRDILLWSSIQKALKRGGSVLLPTSVGSRVLEVIHMLDDLWTNNQNSQQGVTLVLLTHLGARLLEYASSMLEWMSPSIIAEWEKKNESPFQTRNFKIVHSMDQFDKVVKGGNGQFVVVSVGEDLESGFSRLLFNRLASDERNSVLFTERSEGNSLATELQDKWEKTERDGNSAKMDFQTTLKMPTYTPLSEAEMKEYRTTVESQQKDLQMVKAMELRNKELLEEAEAEEMMDSSDDEDVSRMQGSGQEYGFLHGTVLDVDVRDAVGSLRNFPFYQKRQRVSEYGIPIHPSDFARVEERPEVAWKERDRNEFDSDEPRKRQRRRTKAAAEEQEERVVEDADDAPETITSLDNQPIRVSYEDVDLNIICHVDFVDLSGRIDERSLGMIMHSIHPKKLLLLDDSRRADDLCSYLKREDDTDVHVLRGLTTAGTHSFAVDIQLTPELSRLLNWQQLSGGLSLAHVVGKVAKNEDKSEDTPLAALALQPIVDAADLAVAPRIEPLRVGDIRLAELKQALGKLGFRAVFQAGGVLVVDGKVSIRKVDESNLVVDGGIGSDFYAIKEVVRAQLAQIG</sequence>
<dbReference type="Proteomes" id="UP000256601">
    <property type="component" value="Unassembled WGS sequence"/>
</dbReference>
<proteinExistence type="inferred from homology"/>
<dbReference type="VEuPathDB" id="FungiDB:YALI1_C32049g"/>
<dbReference type="RefSeq" id="XP_502172.1">
    <property type="nucleotide sequence ID" value="XM_502172.1"/>
</dbReference>
<comment type="similarity">
    <text evidence="4">Belongs to the metallo-beta-lactamase superfamily. RNA-metabolizing metallo-beta-lactamase-like family. CPSF2/YSH1 subfamily.</text>
</comment>
<dbReference type="eggNOG" id="KOG1135">
    <property type="taxonomic scope" value="Eukaryota"/>
</dbReference>
<dbReference type="InterPro" id="IPR001279">
    <property type="entry name" value="Metallo-B-lactamas"/>
</dbReference>
<dbReference type="InterPro" id="IPR036866">
    <property type="entry name" value="RibonucZ/Hydroxyglut_hydro"/>
</dbReference>
<keyword evidence="2 4" id="KW-0507">mRNA processing</keyword>
<evidence type="ECO:0000313" key="10">
    <source>
        <dbReference type="Proteomes" id="UP000256601"/>
    </source>
</evidence>
<keyword evidence="3 4" id="KW-0539">Nucleus</keyword>
<dbReference type="GO" id="GO:0005847">
    <property type="term" value="C:mRNA cleavage and polyadenylation specificity factor complex"/>
    <property type="evidence" value="ECO:0007669"/>
    <property type="project" value="InterPro"/>
</dbReference>
<accession>A0A1D8NCF2</accession>
<dbReference type="AlphaFoldDB" id="A0A1D8NCF2"/>
<dbReference type="OMA" id="QSRHNME"/>
<reference evidence="7 9" key="1">
    <citation type="journal article" date="2016" name="PLoS ONE">
        <title>Sequence Assembly of Yarrowia lipolytica Strain W29/CLIB89 Shows Transposable Element Diversity.</title>
        <authorList>
            <person name="Magnan C."/>
            <person name="Yu J."/>
            <person name="Chang I."/>
            <person name="Jahn E."/>
            <person name="Kanomata Y."/>
            <person name="Wu J."/>
            <person name="Zeller M."/>
            <person name="Oakes M."/>
            <person name="Baldi P."/>
            <person name="Sandmeyer S."/>
        </authorList>
    </citation>
    <scope>NUCLEOTIDE SEQUENCE [LARGE SCALE GENOMIC DNA]</scope>
    <source>
        <strain evidence="7">CLIB89</strain>
        <strain evidence="9">CLIB89(W29)</strain>
    </source>
</reference>
<gene>
    <name evidence="8" type="ORF">B0I71DRAFT_133749</name>
    <name evidence="7" type="ORF">YALI1_C32049g</name>
</gene>
<dbReference type="InterPro" id="IPR027075">
    <property type="entry name" value="CPSF2"/>
</dbReference>
<feature type="domain" description="Beta-Casp" evidence="6">
    <location>
        <begin position="259"/>
        <end position="388"/>
    </location>
</feature>
<comment type="subcellular location">
    <subcellularLocation>
        <location evidence="1 4">Nucleus</location>
    </subcellularLocation>
</comment>
<dbReference type="Proteomes" id="UP000182444">
    <property type="component" value="Chromosome 1C"/>
</dbReference>